<evidence type="ECO:0000313" key="2">
    <source>
        <dbReference type="EMBL" id="PTQ46149.1"/>
    </source>
</evidence>
<protein>
    <submittedName>
        <fullName evidence="2">Uncharacterized protein</fullName>
    </submittedName>
</protein>
<dbReference type="Gramene" id="Mp8g03040.1">
    <property type="protein sequence ID" value="Mp8g03040.1.cds1"/>
    <property type="gene ID" value="Mp8g03040"/>
</dbReference>
<dbReference type="EMBL" id="KZ772684">
    <property type="protein sequence ID" value="PTQ46149.1"/>
    <property type="molecule type" value="Genomic_DNA"/>
</dbReference>
<feature type="compositionally biased region" description="Low complexity" evidence="1">
    <location>
        <begin position="39"/>
        <end position="49"/>
    </location>
</feature>
<organism evidence="2 3">
    <name type="scientific">Marchantia polymorpha</name>
    <name type="common">Common liverwort</name>
    <name type="synonym">Marchantia aquatica</name>
    <dbReference type="NCBI Taxonomy" id="3197"/>
    <lineage>
        <taxon>Eukaryota</taxon>
        <taxon>Viridiplantae</taxon>
        <taxon>Streptophyta</taxon>
        <taxon>Embryophyta</taxon>
        <taxon>Marchantiophyta</taxon>
        <taxon>Marchantiopsida</taxon>
        <taxon>Marchantiidae</taxon>
        <taxon>Marchantiales</taxon>
        <taxon>Marchantiaceae</taxon>
        <taxon>Marchantia</taxon>
    </lineage>
</organism>
<dbReference type="AlphaFoldDB" id="A0A2R6XJ91"/>
<feature type="region of interest" description="Disordered" evidence="1">
    <location>
        <begin position="34"/>
        <end position="89"/>
    </location>
</feature>
<proteinExistence type="predicted"/>
<sequence length="89" mass="10237">MTSTEWRRMESIWSVSVTRFDDQLARLAPAVTPNKHDVTSSAVSNSVNNRKQSSVHSRSDIDWRSSHQSTNYSRKESSKTFVLHRSGWL</sequence>
<evidence type="ECO:0000313" key="3">
    <source>
        <dbReference type="Proteomes" id="UP000244005"/>
    </source>
</evidence>
<evidence type="ECO:0000256" key="1">
    <source>
        <dbReference type="SAM" id="MobiDB-lite"/>
    </source>
</evidence>
<reference evidence="3" key="1">
    <citation type="journal article" date="2017" name="Cell">
        <title>Insights into land plant evolution garnered from the Marchantia polymorpha genome.</title>
        <authorList>
            <person name="Bowman J.L."/>
            <person name="Kohchi T."/>
            <person name="Yamato K.T."/>
            <person name="Jenkins J."/>
            <person name="Shu S."/>
            <person name="Ishizaki K."/>
            <person name="Yamaoka S."/>
            <person name="Nishihama R."/>
            <person name="Nakamura Y."/>
            <person name="Berger F."/>
            <person name="Adam C."/>
            <person name="Aki S.S."/>
            <person name="Althoff F."/>
            <person name="Araki T."/>
            <person name="Arteaga-Vazquez M.A."/>
            <person name="Balasubrmanian S."/>
            <person name="Barry K."/>
            <person name="Bauer D."/>
            <person name="Boehm C.R."/>
            <person name="Briginshaw L."/>
            <person name="Caballero-Perez J."/>
            <person name="Catarino B."/>
            <person name="Chen F."/>
            <person name="Chiyoda S."/>
            <person name="Chovatia M."/>
            <person name="Davies K.M."/>
            <person name="Delmans M."/>
            <person name="Demura T."/>
            <person name="Dierschke T."/>
            <person name="Dolan L."/>
            <person name="Dorantes-Acosta A.E."/>
            <person name="Eklund D.M."/>
            <person name="Florent S.N."/>
            <person name="Flores-Sandoval E."/>
            <person name="Fujiyama A."/>
            <person name="Fukuzawa H."/>
            <person name="Galik B."/>
            <person name="Grimanelli D."/>
            <person name="Grimwood J."/>
            <person name="Grossniklaus U."/>
            <person name="Hamada T."/>
            <person name="Haseloff J."/>
            <person name="Hetherington A.J."/>
            <person name="Higo A."/>
            <person name="Hirakawa Y."/>
            <person name="Hundley H.N."/>
            <person name="Ikeda Y."/>
            <person name="Inoue K."/>
            <person name="Inoue S.I."/>
            <person name="Ishida S."/>
            <person name="Jia Q."/>
            <person name="Kakita M."/>
            <person name="Kanazawa T."/>
            <person name="Kawai Y."/>
            <person name="Kawashima T."/>
            <person name="Kennedy M."/>
            <person name="Kinose K."/>
            <person name="Kinoshita T."/>
            <person name="Kohara Y."/>
            <person name="Koide E."/>
            <person name="Komatsu K."/>
            <person name="Kopischke S."/>
            <person name="Kubo M."/>
            <person name="Kyozuka J."/>
            <person name="Lagercrantz U."/>
            <person name="Lin S.S."/>
            <person name="Lindquist E."/>
            <person name="Lipzen A.M."/>
            <person name="Lu C.W."/>
            <person name="De Luna E."/>
            <person name="Martienssen R.A."/>
            <person name="Minamino N."/>
            <person name="Mizutani M."/>
            <person name="Mizutani M."/>
            <person name="Mochizuki N."/>
            <person name="Monte I."/>
            <person name="Mosher R."/>
            <person name="Nagasaki H."/>
            <person name="Nakagami H."/>
            <person name="Naramoto S."/>
            <person name="Nishitani K."/>
            <person name="Ohtani M."/>
            <person name="Okamoto T."/>
            <person name="Okumura M."/>
            <person name="Phillips J."/>
            <person name="Pollak B."/>
            <person name="Reinders A."/>
            <person name="Rovekamp M."/>
            <person name="Sano R."/>
            <person name="Sawa S."/>
            <person name="Schmid M.W."/>
            <person name="Shirakawa M."/>
            <person name="Solano R."/>
            <person name="Spunde A."/>
            <person name="Suetsugu N."/>
            <person name="Sugano S."/>
            <person name="Sugiyama A."/>
            <person name="Sun R."/>
            <person name="Suzuki Y."/>
            <person name="Takenaka M."/>
            <person name="Takezawa D."/>
            <person name="Tomogane H."/>
            <person name="Tsuzuki M."/>
            <person name="Ueda T."/>
            <person name="Umeda M."/>
            <person name="Ward J.M."/>
            <person name="Watanabe Y."/>
            <person name="Yazaki K."/>
            <person name="Yokoyama R."/>
            <person name="Yoshitake Y."/>
            <person name="Yotsui I."/>
            <person name="Zachgo S."/>
            <person name="Schmutz J."/>
        </authorList>
    </citation>
    <scope>NUCLEOTIDE SEQUENCE [LARGE SCALE GENOMIC DNA]</scope>
    <source>
        <strain evidence="3">Tak-1</strain>
    </source>
</reference>
<dbReference type="Proteomes" id="UP000244005">
    <property type="component" value="Unassembled WGS sequence"/>
</dbReference>
<gene>
    <name evidence="2" type="ORF">MARPO_0012s0097</name>
</gene>
<accession>A0A2R6XJ91</accession>
<name>A0A2R6XJ91_MARPO</name>
<keyword evidence="3" id="KW-1185">Reference proteome</keyword>